<reference evidence="2" key="1">
    <citation type="submission" date="2020-02" db="EMBL/GenBank/DDBJ databases">
        <authorList>
            <person name="Meier V. D."/>
        </authorList>
    </citation>
    <scope>NUCLEOTIDE SEQUENCE</scope>
    <source>
        <strain evidence="2">AVDCRST_MAG09</strain>
    </source>
</reference>
<dbReference type="EMBL" id="CADCVZ010000036">
    <property type="protein sequence ID" value="CAA9513536.1"/>
    <property type="molecule type" value="Genomic_DNA"/>
</dbReference>
<evidence type="ECO:0000256" key="1">
    <source>
        <dbReference type="SAM" id="MobiDB-lite"/>
    </source>
</evidence>
<sequence>WRPSRSPRPDRRSAVTRPSARPWSGWGSTSCTARSKWRKPPRSSAKSAKCSTWCQSSA</sequence>
<keyword evidence="2" id="KW-0687">Ribonucleoprotein</keyword>
<name>A0A6J4T5A3_9SPHN</name>
<protein>
    <submittedName>
        <fullName evidence="2">LSU ribosomal protein L30p (L7e)</fullName>
    </submittedName>
</protein>
<feature type="region of interest" description="Disordered" evidence="1">
    <location>
        <begin position="1"/>
        <end position="58"/>
    </location>
</feature>
<dbReference type="GO" id="GO:0005840">
    <property type="term" value="C:ribosome"/>
    <property type="evidence" value="ECO:0007669"/>
    <property type="project" value="UniProtKB-KW"/>
</dbReference>
<accession>A0A6J4T5A3</accession>
<feature type="non-terminal residue" evidence="2">
    <location>
        <position position="58"/>
    </location>
</feature>
<dbReference type="AlphaFoldDB" id="A0A6J4T5A3"/>
<evidence type="ECO:0000313" key="2">
    <source>
        <dbReference type="EMBL" id="CAA9513536.1"/>
    </source>
</evidence>
<organism evidence="2">
    <name type="scientific">uncultured Sphingomonas sp</name>
    <dbReference type="NCBI Taxonomy" id="158754"/>
    <lineage>
        <taxon>Bacteria</taxon>
        <taxon>Pseudomonadati</taxon>
        <taxon>Pseudomonadota</taxon>
        <taxon>Alphaproteobacteria</taxon>
        <taxon>Sphingomonadales</taxon>
        <taxon>Sphingomonadaceae</taxon>
        <taxon>Sphingomonas</taxon>
        <taxon>environmental samples</taxon>
    </lineage>
</organism>
<gene>
    <name evidence="2" type="ORF">AVDCRST_MAG09-1777</name>
</gene>
<feature type="non-terminal residue" evidence="2">
    <location>
        <position position="1"/>
    </location>
</feature>
<feature type="compositionally biased region" description="Polar residues" evidence="1">
    <location>
        <begin position="44"/>
        <end position="58"/>
    </location>
</feature>
<proteinExistence type="predicted"/>
<keyword evidence="2" id="KW-0689">Ribosomal protein</keyword>